<evidence type="ECO:0000313" key="1">
    <source>
        <dbReference type="EMBL" id="KAK9160763.1"/>
    </source>
</evidence>
<proteinExistence type="predicted"/>
<reference evidence="1 2" key="1">
    <citation type="submission" date="2024-01" db="EMBL/GenBank/DDBJ databases">
        <title>Genome assemblies of Stephania.</title>
        <authorList>
            <person name="Yang L."/>
        </authorList>
    </citation>
    <scope>NUCLEOTIDE SEQUENCE [LARGE SCALE GENOMIC DNA]</scope>
    <source>
        <strain evidence="1">YNDBR</strain>
        <tissue evidence="1">Leaf</tissue>
    </source>
</reference>
<name>A0AAP0PYB5_9MAGN</name>
<accession>A0AAP0PYB5</accession>
<dbReference type="Proteomes" id="UP001420932">
    <property type="component" value="Unassembled WGS sequence"/>
</dbReference>
<dbReference type="EMBL" id="JBBNAF010000003">
    <property type="protein sequence ID" value="KAK9160763.1"/>
    <property type="molecule type" value="Genomic_DNA"/>
</dbReference>
<dbReference type="AlphaFoldDB" id="A0AAP0PYB5"/>
<organism evidence="1 2">
    <name type="scientific">Stephania yunnanensis</name>
    <dbReference type="NCBI Taxonomy" id="152371"/>
    <lineage>
        <taxon>Eukaryota</taxon>
        <taxon>Viridiplantae</taxon>
        <taxon>Streptophyta</taxon>
        <taxon>Embryophyta</taxon>
        <taxon>Tracheophyta</taxon>
        <taxon>Spermatophyta</taxon>
        <taxon>Magnoliopsida</taxon>
        <taxon>Ranunculales</taxon>
        <taxon>Menispermaceae</taxon>
        <taxon>Menispermoideae</taxon>
        <taxon>Cissampelideae</taxon>
        <taxon>Stephania</taxon>
    </lineage>
</organism>
<gene>
    <name evidence="1" type="ORF">Syun_007104</name>
</gene>
<comment type="caution">
    <text evidence="1">The sequence shown here is derived from an EMBL/GenBank/DDBJ whole genome shotgun (WGS) entry which is preliminary data.</text>
</comment>
<protein>
    <submittedName>
        <fullName evidence="1">Uncharacterized protein</fullName>
    </submittedName>
</protein>
<keyword evidence="2" id="KW-1185">Reference proteome</keyword>
<sequence>MRDSSASLQKRGMARQGNREFCDRLRGIGGGVHWFLRGAFWGIHSNICGVLNNSVPLALGGLHAARVNLSIGFDSTDFRKKGFSGSVVSL</sequence>
<evidence type="ECO:0000313" key="2">
    <source>
        <dbReference type="Proteomes" id="UP001420932"/>
    </source>
</evidence>